<proteinExistence type="predicted"/>
<dbReference type="EMBL" id="LCJW01000016">
    <property type="protein sequence ID" value="KKT86122.1"/>
    <property type="molecule type" value="Genomic_DNA"/>
</dbReference>
<keyword evidence="1" id="KW-0812">Transmembrane</keyword>
<keyword evidence="1" id="KW-0472">Membrane</keyword>
<keyword evidence="1" id="KW-1133">Transmembrane helix</keyword>
<accession>A0A0G1MZC0</accession>
<organism evidence="2 3">
    <name type="scientific">Candidatus Collierbacteria bacterium GW2011_GWA2_44_99</name>
    <dbReference type="NCBI Taxonomy" id="1618380"/>
    <lineage>
        <taxon>Bacteria</taxon>
        <taxon>Candidatus Collieribacteriota</taxon>
    </lineage>
</organism>
<protein>
    <submittedName>
        <fullName evidence="2">Uncharacterized protein</fullName>
    </submittedName>
</protein>
<name>A0A0G1MZC0_9BACT</name>
<sequence length="102" mass="12129">MYRQPTRQLTNSEIVYNNNLVRRKLLTNKKYVPNFTSLRRRYHWCPPTHRYEDHRYWCSYLPITAAVVGLAIVAASWALMQLLSYFFGIDVFSGNINIPKPY</sequence>
<reference evidence="2 3" key="1">
    <citation type="journal article" date="2015" name="Nature">
        <title>rRNA introns, odd ribosomes, and small enigmatic genomes across a large radiation of phyla.</title>
        <authorList>
            <person name="Brown C.T."/>
            <person name="Hug L.A."/>
            <person name="Thomas B.C."/>
            <person name="Sharon I."/>
            <person name="Castelle C.J."/>
            <person name="Singh A."/>
            <person name="Wilkins M.J."/>
            <person name="Williams K.H."/>
            <person name="Banfield J.F."/>
        </authorList>
    </citation>
    <scope>NUCLEOTIDE SEQUENCE [LARGE SCALE GENOMIC DNA]</scope>
</reference>
<dbReference type="Proteomes" id="UP000034797">
    <property type="component" value="Unassembled WGS sequence"/>
</dbReference>
<gene>
    <name evidence="2" type="ORF">UW84_C0016G0006</name>
</gene>
<feature type="transmembrane region" description="Helical" evidence="1">
    <location>
        <begin position="60"/>
        <end position="80"/>
    </location>
</feature>
<comment type="caution">
    <text evidence="2">The sequence shown here is derived from an EMBL/GenBank/DDBJ whole genome shotgun (WGS) entry which is preliminary data.</text>
</comment>
<evidence type="ECO:0000256" key="1">
    <source>
        <dbReference type="SAM" id="Phobius"/>
    </source>
</evidence>
<evidence type="ECO:0000313" key="2">
    <source>
        <dbReference type="EMBL" id="KKT86122.1"/>
    </source>
</evidence>
<dbReference type="AlphaFoldDB" id="A0A0G1MZC0"/>
<evidence type="ECO:0000313" key="3">
    <source>
        <dbReference type="Proteomes" id="UP000034797"/>
    </source>
</evidence>